<name>A0ABR7L4L2_9PSEU</name>
<keyword evidence="1" id="KW-0732">Signal</keyword>
<dbReference type="RefSeq" id="WP_187220151.1">
    <property type="nucleotide sequence ID" value="NZ_JABVED010000005.1"/>
</dbReference>
<dbReference type="SUPFAM" id="SSF69322">
    <property type="entry name" value="Tricorn protease domain 2"/>
    <property type="match status" value="1"/>
</dbReference>
<feature type="chain" id="PRO_5046618939" evidence="1">
    <location>
        <begin position="27"/>
        <end position="292"/>
    </location>
</feature>
<proteinExistence type="predicted"/>
<feature type="domain" description="DUF4394" evidence="2">
    <location>
        <begin position="53"/>
        <end position="281"/>
    </location>
</feature>
<evidence type="ECO:0000256" key="1">
    <source>
        <dbReference type="SAM" id="SignalP"/>
    </source>
</evidence>
<comment type="caution">
    <text evidence="3">The sequence shown here is derived from an EMBL/GenBank/DDBJ whole genome shotgun (WGS) entry which is preliminary data.</text>
</comment>
<sequence>MRKATTAIVIGAALAAAMLSTGAASATPRHHPSGGDLVVLHSNGVLSRHDSGFPLLPRGKTRITGVARGDKLIGIDVRPATGVLYSLSAKGQLYTVDQDSGRATAVGTPVALNGSAIGFDFNPTVDRIRVVTDTGQNFRLVPDTGALAATDGPLAYAMTDPAAGTTPKVGAAGYTNSVAGATSTLLYDIDAARDTLVTQGSAPGVTPVVSPNTGQLFTVGKLGLRVTAVNGFDIRGAAPAGPFNPRDYEALAAVQFDGPRSLSVLAKVNLATGKAHVVAPLFGTAVGIAFVG</sequence>
<evidence type="ECO:0000259" key="2">
    <source>
        <dbReference type="Pfam" id="PF14339"/>
    </source>
</evidence>
<evidence type="ECO:0000313" key="4">
    <source>
        <dbReference type="Proteomes" id="UP000734823"/>
    </source>
</evidence>
<accession>A0ABR7L4L2</accession>
<organism evidence="3 4">
    <name type="scientific">Actinokineospora xionganensis</name>
    <dbReference type="NCBI Taxonomy" id="2684470"/>
    <lineage>
        <taxon>Bacteria</taxon>
        <taxon>Bacillati</taxon>
        <taxon>Actinomycetota</taxon>
        <taxon>Actinomycetes</taxon>
        <taxon>Pseudonocardiales</taxon>
        <taxon>Pseudonocardiaceae</taxon>
        <taxon>Actinokineospora</taxon>
    </lineage>
</organism>
<keyword evidence="4" id="KW-1185">Reference proteome</keyword>
<dbReference type="EMBL" id="JABVED010000005">
    <property type="protein sequence ID" value="MBC6447626.1"/>
    <property type="molecule type" value="Genomic_DNA"/>
</dbReference>
<dbReference type="InterPro" id="IPR025507">
    <property type="entry name" value="DUF4394"/>
</dbReference>
<protein>
    <submittedName>
        <fullName evidence="3">DUF4394 domain-containing protein</fullName>
    </submittedName>
</protein>
<gene>
    <name evidence="3" type="ORF">GPZ80_10630</name>
</gene>
<dbReference type="Pfam" id="PF14339">
    <property type="entry name" value="DUF4394"/>
    <property type="match status" value="1"/>
</dbReference>
<reference evidence="3 4" key="1">
    <citation type="submission" date="2020-06" db="EMBL/GenBank/DDBJ databases">
        <title>Actinokineospora xiongansis sp. nov., isolated from soil of Baiyangdian.</title>
        <authorList>
            <person name="Zhang X."/>
        </authorList>
    </citation>
    <scope>NUCLEOTIDE SEQUENCE [LARGE SCALE GENOMIC DNA]</scope>
    <source>
        <strain evidence="3 4">HBU206404</strain>
    </source>
</reference>
<feature type="signal peptide" evidence="1">
    <location>
        <begin position="1"/>
        <end position="26"/>
    </location>
</feature>
<dbReference type="Proteomes" id="UP000734823">
    <property type="component" value="Unassembled WGS sequence"/>
</dbReference>
<evidence type="ECO:0000313" key="3">
    <source>
        <dbReference type="EMBL" id="MBC6447626.1"/>
    </source>
</evidence>